<feature type="region of interest" description="Disordered" evidence="1">
    <location>
        <begin position="1"/>
        <end position="34"/>
    </location>
</feature>
<dbReference type="EMBL" id="BMAV01028027">
    <property type="protein sequence ID" value="GFS64341.1"/>
    <property type="molecule type" value="Genomic_DNA"/>
</dbReference>
<dbReference type="AlphaFoldDB" id="A0A8X6MLV7"/>
<name>A0A8X6MLV7_9ARAC</name>
<accession>A0A8X6MLV7</accession>
<dbReference type="OrthoDB" id="6436727at2759"/>
<evidence type="ECO:0000313" key="3">
    <source>
        <dbReference type="Proteomes" id="UP000886998"/>
    </source>
</evidence>
<evidence type="ECO:0000256" key="1">
    <source>
        <dbReference type="SAM" id="MobiDB-lite"/>
    </source>
</evidence>
<evidence type="ECO:0000313" key="2">
    <source>
        <dbReference type="EMBL" id="GFS64341.1"/>
    </source>
</evidence>
<dbReference type="Proteomes" id="UP000886998">
    <property type="component" value="Unassembled WGS sequence"/>
</dbReference>
<gene>
    <name evidence="2" type="ORF">TNIN_430271</name>
</gene>
<organism evidence="2 3">
    <name type="scientific">Trichonephila inaurata madagascariensis</name>
    <dbReference type="NCBI Taxonomy" id="2747483"/>
    <lineage>
        <taxon>Eukaryota</taxon>
        <taxon>Metazoa</taxon>
        <taxon>Ecdysozoa</taxon>
        <taxon>Arthropoda</taxon>
        <taxon>Chelicerata</taxon>
        <taxon>Arachnida</taxon>
        <taxon>Araneae</taxon>
        <taxon>Araneomorphae</taxon>
        <taxon>Entelegynae</taxon>
        <taxon>Araneoidea</taxon>
        <taxon>Nephilidae</taxon>
        <taxon>Trichonephila</taxon>
        <taxon>Trichonephila inaurata</taxon>
    </lineage>
</organism>
<proteinExistence type="predicted"/>
<reference evidence="2" key="1">
    <citation type="submission" date="2020-08" db="EMBL/GenBank/DDBJ databases">
        <title>Multicomponent nature underlies the extraordinary mechanical properties of spider dragline silk.</title>
        <authorList>
            <person name="Kono N."/>
            <person name="Nakamura H."/>
            <person name="Mori M."/>
            <person name="Yoshida Y."/>
            <person name="Ohtoshi R."/>
            <person name="Malay A.D."/>
            <person name="Moran D.A.P."/>
            <person name="Tomita M."/>
            <person name="Numata K."/>
            <person name="Arakawa K."/>
        </authorList>
    </citation>
    <scope>NUCLEOTIDE SEQUENCE</scope>
</reference>
<keyword evidence="3" id="KW-1185">Reference proteome</keyword>
<protein>
    <submittedName>
        <fullName evidence="2">Uncharacterized protein</fullName>
    </submittedName>
</protein>
<feature type="compositionally biased region" description="Basic and acidic residues" evidence="1">
    <location>
        <begin position="85"/>
        <end position="112"/>
    </location>
</feature>
<feature type="region of interest" description="Disordered" evidence="1">
    <location>
        <begin position="53"/>
        <end position="130"/>
    </location>
</feature>
<sequence>MLVLRHSKPPLIREKDLPPSTPPRVRSPISKTSPQAVHLGDLLRIWVRTGTKITPSPSVFQGPAEAHRTRQQRPCSFDGSVPFSSRRDSRDTPSYEEKSTFPRPPSAERLDLKGGQSPAGEKFNFPLASP</sequence>
<comment type="caution">
    <text evidence="2">The sequence shown here is derived from an EMBL/GenBank/DDBJ whole genome shotgun (WGS) entry which is preliminary data.</text>
</comment>